<gene>
    <name evidence="9" type="ORF">ABI_02090</name>
</gene>
<keyword evidence="3" id="KW-1134">Transmembrane beta strand</keyword>
<dbReference type="PROSITE" id="PS51318">
    <property type="entry name" value="TAT"/>
    <property type="match status" value="1"/>
</dbReference>
<keyword evidence="7" id="KW-0732">Signal</keyword>
<dbReference type="OrthoDB" id="9768147at2"/>
<keyword evidence="6" id="KW-0998">Cell outer membrane</keyword>
<accession>F4QIE0</accession>
<dbReference type="GO" id="GO:0009279">
    <property type="term" value="C:cell outer membrane"/>
    <property type="evidence" value="ECO:0007669"/>
    <property type="project" value="UniProtKB-SubCell"/>
</dbReference>
<keyword evidence="10" id="KW-1185">Reference proteome</keyword>
<dbReference type="AlphaFoldDB" id="F4QIE0"/>
<organism evidence="9 10">
    <name type="scientific">Asticcacaulis biprosthecium C19</name>
    <dbReference type="NCBI Taxonomy" id="715226"/>
    <lineage>
        <taxon>Bacteria</taxon>
        <taxon>Pseudomonadati</taxon>
        <taxon>Pseudomonadota</taxon>
        <taxon>Alphaproteobacteria</taxon>
        <taxon>Caulobacterales</taxon>
        <taxon>Caulobacteraceae</taxon>
        <taxon>Asticcacaulis</taxon>
    </lineage>
</organism>
<dbReference type="HOGENOM" id="CLU_011802_0_0_5"/>
<dbReference type="PANTHER" id="PTHR30069">
    <property type="entry name" value="TONB-DEPENDENT OUTER MEMBRANE RECEPTOR"/>
    <property type="match status" value="1"/>
</dbReference>
<feature type="domain" description="TonB-dependent transporter Oar-like beta-barrel" evidence="8">
    <location>
        <begin position="245"/>
        <end position="317"/>
    </location>
</feature>
<feature type="chain" id="PRO_5003320868" evidence="7">
    <location>
        <begin position="35"/>
        <end position="971"/>
    </location>
</feature>
<dbReference type="GO" id="GO:0015344">
    <property type="term" value="F:siderophore uptake transmembrane transporter activity"/>
    <property type="evidence" value="ECO:0007669"/>
    <property type="project" value="TreeGrafter"/>
</dbReference>
<keyword evidence="5" id="KW-0472">Membrane</keyword>
<evidence type="ECO:0000256" key="7">
    <source>
        <dbReference type="SAM" id="SignalP"/>
    </source>
</evidence>
<evidence type="ECO:0000256" key="2">
    <source>
        <dbReference type="ARBA" id="ARBA00022448"/>
    </source>
</evidence>
<sequence length="971" mass="105823">MRFQPARRGLRTGVSAVAVAAVLSLSIMAGSALAADTSTLQGKVTAGAGSVVTVTDTASGQSVTTTVRPDGTYVIVGLRPSTYHVTVGQASEDITLAVGETTTLDLDAAAAAAPAPAGTAVTIRGRRQKEVRTSEVATNVSQTQINNLPQNGRNFLNFAALAPGVSVTPDAENKQFRAGATYANQVNVFIDGQSQKNQVLQGGTAGQDSSRGNPFPQLAIQEFKVSTQNFKAEYEQAGTAIISAVTKSGGNEFHGSAFVTYQSKDMIGQPYYQRANPKSDYQNKEFGFDIGGPIIKDKLHFYVAYEGREDQRPTDAVNMPEASIGIPASLANALKAEDGVFEKNFKEDLFFGKLTWTPNDYNTVDISYQDRQEDDVRDFGGSTAYSHGSTLDQYVRQGMISWKYREETILNEMTLEYQSYHWRQSPLSLQPGLNIIRGANDFNTVALLGGATYFQEKAQDNVTFRNTMTYTGLEWHGRHVIKGGVKLAVYDYLATEGDHFNPEFFYSAQTFTYGGGANNTPVRVRIADGDPRLESTNTQWGLFLQDDWTVNDHLTLNLGLRWDFESNMLNDEFVTDPGVAAALRGWANFKNGGFDANDYISNGSNREAFKGAFAPRIGFSYDVHGDRQLVIFGGYGRYYDRTIYDNAQLETRRTQIHIAQIDIVPQGATPGAGQIAWNPAYYSDPSALVSAAAALDLKGEIFALNNEAKVPYSDQFNIGVRKQFGQIATSVTYANIQSKDMLSFVLGNRNPDGSWCVHGDQYACQPWGSGLPGYGSLIISTNDQEARYQALYFTVDKPYSQASGYGYSGTLTLTDAEATGHNDRFIFDYAMPHDTGWHAAEGVDKWRFVGTGIVDGPWDTQLSAFVTVASGGPFDYIDNTGPALRIIPGGIYPKDDPAYKSVDLRISKDFTLPNGQVITVDGQVYNAFDWVNKTYSGWGGGFNGGSGASGEGDTNTVGSARSFQVGLRYKW</sequence>
<dbReference type="EMBL" id="GL883077">
    <property type="protein sequence ID" value="EGF91778.1"/>
    <property type="molecule type" value="Genomic_DNA"/>
</dbReference>
<dbReference type="PANTHER" id="PTHR30069:SF46">
    <property type="entry name" value="OAR PROTEIN"/>
    <property type="match status" value="1"/>
</dbReference>
<keyword evidence="4" id="KW-0812">Transmembrane</keyword>
<evidence type="ECO:0000256" key="5">
    <source>
        <dbReference type="ARBA" id="ARBA00023136"/>
    </source>
</evidence>
<dbReference type="Proteomes" id="UP000006512">
    <property type="component" value="Unassembled WGS sequence"/>
</dbReference>
<protein>
    <submittedName>
        <fullName evidence="9">TonB dependent receptor family protein</fullName>
    </submittedName>
</protein>
<evidence type="ECO:0000256" key="4">
    <source>
        <dbReference type="ARBA" id="ARBA00022692"/>
    </source>
</evidence>
<evidence type="ECO:0000259" key="8">
    <source>
        <dbReference type="Pfam" id="PF25183"/>
    </source>
</evidence>
<keyword evidence="2" id="KW-0813">Transport</keyword>
<dbReference type="RefSeq" id="WP_006270944.1">
    <property type="nucleotide sequence ID" value="NZ_GL883077.1"/>
</dbReference>
<evidence type="ECO:0000256" key="6">
    <source>
        <dbReference type="ARBA" id="ARBA00023237"/>
    </source>
</evidence>
<evidence type="ECO:0000313" key="9">
    <source>
        <dbReference type="EMBL" id="EGF91778.1"/>
    </source>
</evidence>
<feature type="signal peptide" evidence="7">
    <location>
        <begin position="1"/>
        <end position="34"/>
    </location>
</feature>
<dbReference type="Gene3D" id="2.40.170.20">
    <property type="entry name" value="TonB-dependent receptor, beta-barrel domain"/>
    <property type="match status" value="1"/>
</dbReference>
<evidence type="ECO:0000256" key="3">
    <source>
        <dbReference type="ARBA" id="ARBA00022452"/>
    </source>
</evidence>
<dbReference type="STRING" id="715226.ABI_02090"/>
<dbReference type="Pfam" id="PF25183">
    <property type="entry name" value="OMP_b-brl_4"/>
    <property type="match status" value="2"/>
</dbReference>
<dbReference type="SUPFAM" id="SSF56935">
    <property type="entry name" value="Porins"/>
    <property type="match status" value="1"/>
</dbReference>
<dbReference type="InterPro" id="IPR006311">
    <property type="entry name" value="TAT_signal"/>
</dbReference>
<dbReference type="InterPro" id="IPR039426">
    <property type="entry name" value="TonB-dep_rcpt-like"/>
</dbReference>
<dbReference type="GO" id="GO:0044718">
    <property type="term" value="P:siderophore transmembrane transport"/>
    <property type="evidence" value="ECO:0007669"/>
    <property type="project" value="TreeGrafter"/>
</dbReference>
<reference evidence="10" key="1">
    <citation type="submission" date="2011-03" db="EMBL/GenBank/DDBJ databases">
        <title>Draft genome sequence of Brevundimonas diminuta.</title>
        <authorList>
            <person name="Brown P.J.B."/>
            <person name="Buechlein A."/>
            <person name="Hemmerich C."/>
            <person name="Brun Y.V."/>
        </authorList>
    </citation>
    <scope>NUCLEOTIDE SEQUENCE [LARGE SCALE GENOMIC DNA]</scope>
    <source>
        <strain evidence="10">C19</strain>
    </source>
</reference>
<dbReference type="InterPro" id="IPR057601">
    <property type="entry name" value="Oar-like_b-barrel"/>
</dbReference>
<dbReference type="InterPro" id="IPR013784">
    <property type="entry name" value="Carb-bd-like_fold"/>
</dbReference>
<name>F4QIE0_9CAUL</name>
<dbReference type="SUPFAM" id="SSF49452">
    <property type="entry name" value="Starch-binding domain-like"/>
    <property type="match status" value="1"/>
</dbReference>
<dbReference type="GO" id="GO:0030246">
    <property type="term" value="F:carbohydrate binding"/>
    <property type="evidence" value="ECO:0007669"/>
    <property type="project" value="InterPro"/>
</dbReference>
<comment type="subcellular location">
    <subcellularLocation>
        <location evidence="1">Cell outer membrane</location>
        <topology evidence="1">Multi-pass membrane protein</topology>
    </subcellularLocation>
</comment>
<dbReference type="InterPro" id="IPR036942">
    <property type="entry name" value="Beta-barrel_TonB_sf"/>
</dbReference>
<keyword evidence="9" id="KW-0675">Receptor</keyword>
<proteinExistence type="predicted"/>
<evidence type="ECO:0000256" key="1">
    <source>
        <dbReference type="ARBA" id="ARBA00004571"/>
    </source>
</evidence>
<feature type="domain" description="TonB-dependent transporter Oar-like beta-barrel" evidence="8">
    <location>
        <begin position="343"/>
        <end position="858"/>
    </location>
</feature>
<dbReference type="eggNOG" id="COG4771">
    <property type="taxonomic scope" value="Bacteria"/>
</dbReference>
<evidence type="ECO:0000313" key="10">
    <source>
        <dbReference type="Proteomes" id="UP000006512"/>
    </source>
</evidence>